<dbReference type="OrthoDB" id="6500128at2759"/>
<keyword evidence="2" id="KW-1185">Reference proteome</keyword>
<dbReference type="Proteomes" id="UP000692954">
    <property type="component" value="Unassembled WGS sequence"/>
</dbReference>
<dbReference type="EMBL" id="CAJJDN010000002">
    <property type="protein sequence ID" value="CAD8046831.1"/>
    <property type="molecule type" value="Genomic_DNA"/>
</dbReference>
<dbReference type="AlphaFoldDB" id="A0A8S1JWD9"/>
<protein>
    <recommendedName>
        <fullName evidence="3">ABC transporter ATP-binding protein</fullName>
    </recommendedName>
</protein>
<accession>A0A8S1JWD9</accession>
<reference evidence="1" key="1">
    <citation type="submission" date="2021-01" db="EMBL/GenBank/DDBJ databases">
        <authorList>
            <consortium name="Genoscope - CEA"/>
            <person name="William W."/>
        </authorList>
    </citation>
    <scope>NUCLEOTIDE SEQUENCE</scope>
</reference>
<organism evidence="1 2">
    <name type="scientific">Paramecium sonneborni</name>
    <dbReference type="NCBI Taxonomy" id="65129"/>
    <lineage>
        <taxon>Eukaryota</taxon>
        <taxon>Sar</taxon>
        <taxon>Alveolata</taxon>
        <taxon>Ciliophora</taxon>
        <taxon>Intramacronucleata</taxon>
        <taxon>Oligohymenophorea</taxon>
        <taxon>Peniculida</taxon>
        <taxon>Parameciidae</taxon>
        <taxon>Paramecium</taxon>
    </lineage>
</organism>
<comment type="caution">
    <text evidence="1">The sequence shown here is derived from an EMBL/GenBank/DDBJ whole genome shotgun (WGS) entry which is preliminary data.</text>
</comment>
<evidence type="ECO:0000313" key="2">
    <source>
        <dbReference type="Proteomes" id="UP000692954"/>
    </source>
</evidence>
<gene>
    <name evidence="1" type="ORF">PSON_ATCC_30995.1.T0020088</name>
</gene>
<sequence length="137" mass="15793">MNTINKAQLLDVDNQIQFNQKNCGNIFFFAWIYRLLAIGNKKPLVQSDLAIIDQDCNMETSYSKFSSIKQKLLWVNLLYSFKGISIAHKVTTIMNSDRIMVLNDGKITEFDHPQKLLADPNSEFKKIIDLIKHSEIV</sequence>
<evidence type="ECO:0008006" key="3">
    <source>
        <dbReference type="Google" id="ProtNLM"/>
    </source>
</evidence>
<proteinExistence type="predicted"/>
<name>A0A8S1JWD9_9CILI</name>
<evidence type="ECO:0000313" key="1">
    <source>
        <dbReference type="EMBL" id="CAD8046831.1"/>
    </source>
</evidence>